<dbReference type="NCBIfam" id="TIGR00149">
    <property type="entry name" value="TIGR00149_YjbQ"/>
    <property type="match status" value="1"/>
</dbReference>
<dbReference type="InterPro" id="IPR035917">
    <property type="entry name" value="YjbQ-like_sf"/>
</dbReference>
<dbReference type="PANTHER" id="PTHR30615">
    <property type="entry name" value="UNCHARACTERIZED PROTEIN YJBQ-RELATED"/>
    <property type="match status" value="1"/>
</dbReference>
<proteinExistence type="inferred from homology"/>
<dbReference type="PIRSF" id="PIRSF004681">
    <property type="entry name" value="UCP004681"/>
    <property type="match status" value="1"/>
</dbReference>
<evidence type="ECO:0000313" key="3">
    <source>
        <dbReference type="Proteomes" id="UP000034072"/>
    </source>
</evidence>
<evidence type="ECO:0000313" key="2">
    <source>
        <dbReference type="EMBL" id="KKR40878.1"/>
    </source>
</evidence>
<comment type="caution">
    <text evidence="2">The sequence shown here is derived from an EMBL/GenBank/DDBJ whole genome shotgun (WGS) entry which is preliminary data.</text>
</comment>
<dbReference type="EMBL" id="LBXZ01000003">
    <property type="protein sequence ID" value="KKR40878.1"/>
    <property type="molecule type" value="Genomic_DNA"/>
</dbReference>
<sequence>MIKHTTITIESKSEPEFIDISDQVSDFVKESGVNHGLINVQSMHTSAALLVNENEPLLLKDLATHFDKLSPKTIEYNHDNMTVRTVNVCEGECANGYAHCRAAHLMSNVTMNIIDGKLQLGQWQRILFAELDRPRTRTIQLMIVGE</sequence>
<dbReference type="Gene3D" id="2.60.120.460">
    <property type="entry name" value="YjbQ-like"/>
    <property type="match status" value="1"/>
</dbReference>
<dbReference type="SUPFAM" id="SSF111038">
    <property type="entry name" value="YjbQ-like"/>
    <property type="match status" value="1"/>
</dbReference>
<dbReference type="AlphaFoldDB" id="A0A0G0QL67"/>
<reference evidence="2 3" key="1">
    <citation type="journal article" date="2015" name="Nature">
        <title>rRNA introns, odd ribosomes, and small enigmatic genomes across a large radiation of phyla.</title>
        <authorList>
            <person name="Brown C.T."/>
            <person name="Hug L.A."/>
            <person name="Thomas B.C."/>
            <person name="Sharon I."/>
            <person name="Castelle C.J."/>
            <person name="Singh A."/>
            <person name="Wilkins M.J."/>
            <person name="Williams K.H."/>
            <person name="Banfield J.F."/>
        </authorList>
    </citation>
    <scope>NUCLEOTIDE SEQUENCE [LARGE SCALE GENOMIC DNA]</scope>
</reference>
<dbReference type="Proteomes" id="UP000034072">
    <property type="component" value="Unassembled WGS sequence"/>
</dbReference>
<dbReference type="Pfam" id="PF01894">
    <property type="entry name" value="YjbQ"/>
    <property type="match status" value="1"/>
</dbReference>
<dbReference type="PANTHER" id="PTHR30615:SF8">
    <property type="entry name" value="UPF0047 PROTEIN C4A8.02C"/>
    <property type="match status" value="1"/>
</dbReference>
<protein>
    <recommendedName>
        <fullName evidence="4">Isopentenyl-diphosphate delta-isomerase</fullName>
    </recommendedName>
</protein>
<dbReference type="InterPro" id="IPR001602">
    <property type="entry name" value="UPF0047_YjbQ-like"/>
</dbReference>
<evidence type="ECO:0008006" key="4">
    <source>
        <dbReference type="Google" id="ProtNLM"/>
    </source>
</evidence>
<accession>A0A0G0QL67</accession>
<organism evidence="2 3">
    <name type="scientific">Candidatus Yanofskybacteria bacterium GW2011_GWE2_40_11</name>
    <dbReference type="NCBI Taxonomy" id="1619033"/>
    <lineage>
        <taxon>Bacteria</taxon>
        <taxon>Candidatus Yanofskyibacteriota</taxon>
    </lineage>
</organism>
<evidence type="ECO:0000256" key="1">
    <source>
        <dbReference type="ARBA" id="ARBA00005534"/>
    </source>
</evidence>
<gene>
    <name evidence="2" type="ORF">UT75_C0003G0008</name>
</gene>
<comment type="similarity">
    <text evidence="1">Belongs to the UPF0047 family.</text>
</comment>
<name>A0A0G0QL67_9BACT</name>